<dbReference type="PROSITE" id="PS50157">
    <property type="entry name" value="ZINC_FINGER_C2H2_2"/>
    <property type="match status" value="2"/>
</dbReference>
<feature type="region of interest" description="Disordered" evidence="2">
    <location>
        <begin position="15"/>
        <end position="43"/>
    </location>
</feature>
<protein>
    <recommendedName>
        <fullName evidence="3">C2H2-type domain-containing protein</fullName>
    </recommendedName>
</protein>
<feature type="domain" description="C2H2-type" evidence="3">
    <location>
        <begin position="69"/>
        <end position="97"/>
    </location>
</feature>
<dbReference type="Pfam" id="PF13894">
    <property type="entry name" value="zf-C2H2_4"/>
    <property type="match status" value="1"/>
</dbReference>
<dbReference type="EMBL" id="GDRN01024085">
    <property type="protein sequence ID" value="JAI67750.1"/>
    <property type="molecule type" value="Transcribed_RNA"/>
</dbReference>
<evidence type="ECO:0000259" key="3">
    <source>
        <dbReference type="PROSITE" id="PS50157"/>
    </source>
</evidence>
<organism evidence="4">
    <name type="scientific">Scylla olivacea</name>
    <name type="common">Orange mud crab</name>
    <name type="synonym">Cancer olivacea</name>
    <dbReference type="NCBI Taxonomy" id="85551"/>
    <lineage>
        <taxon>Eukaryota</taxon>
        <taxon>Metazoa</taxon>
        <taxon>Ecdysozoa</taxon>
        <taxon>Arthropoda</taxon>
        <taxon>Crustacea</taxon>
        <taxon>Multicrustacea</taxon>
        <taxon>Malacostraca</taxon>
        <taxon>Eumalacostraca</taxon>
        <taxon>Eucarida</taxon>
        <taxon>Decapoda</taxon>
        <taxon>Pleocyemata</taxon>
        <taxon>Brachyura</taxon>
        <taxon>Eubrachyura</taxon>
        <taxon>Portunoidea</taxon>
        <taxon>Portunidae</taxon>
        <taxon>Portuninae</taxon>
        <taxon>Scylla</taxon>
    </lineage>
</organism>
<dbReference type="AlphaFoldDB" id="A0A0P4WGA9"/>
<sequence length="137" mass="14841">MVGVVYEAGQLSCDVPAHPPTSEHPGYLAPPGPPTPSSQAVYHCEPTPTTLALGFPPAHRSRPPTGEEVACGVCGKVLCNKYVLKIHVRDMHGPRQSHQCPVCRRMYASLNSLRAHMSGTHKKTNTHPAQQPPPPHY</sequence>
<evidence type="ECO:0000313" key="4">
    <source>
        <dbReference type="EMBL" id="JAI67750.1"/>
    </source>
</evidence>
<feature type="domain" description="C2H2-type" evidence="3">
    <location>
        <begin position="98"/>
        <end position="132"/>
    </location>
</feature>
<dbReference type="Pfam" id="PF00096">
    <property type="entry name" value="zf-C2H2"/>
    <property type="match status" value="1"/>
</dbReference>
<name>A0A0P4WGA9_SCYOL</name>
<dbReference type="Gene3D" id="3.30.160.60">
    <property type="entry name" value="Classic Zinc Finger"/>
    <property type="match status" value="1"/>
</dbReference>
<dbReference type="SMART" id="SM00355">
    <property type="entry name" value="ZnF_C2H2"/>
    <property type="match status" value="2"/>
</dbReference>
<dbReference type="PROSITE" id="PS00028">
    <property type="entry name" value="ZINC_FINGER_C2H2_1"/>
    <property type="match status" value="2"/>
</dbReference>
<keyword evidence="1" id="KW-0479">Metal-binding</keyword>
<dbReference type="InterPro" id="IPR036236">
    <property type="entry name" value="Znf_C2H2_sf"/>
</dbReference>
<evidence type="ECO:0000256" key="1">
    <source>
        <dbReference type="PROSITE-ProRule" id="PRU00042"/>
    </source>
</evidence>
<dbReference type="SUPFAM" id="SSF57667">
    <property type="entry name" value="beta-beta-alpha zinc fingers"/>
    <property type="match status" value="1"/>
</dbReference>
<accession>A0A0P4WGA9</accession>
<keyword evidence="1" id="KW-0863">Zinc-finger</keyword>
<dbReference type="GO" id="GO:0008270">
    <property type="term" value="F:zinc ion binding"/>
    <property type="evidence" value="ECO:0007669"/>
    <property type="project" value="UniProtKB-KW"/>
</dbReference>
<reference evidence="4" key="1">
    <citation type="submission" date="2015-09" db="EMBL/GenBank/DDBJ databases">
        <title>Scylla olivacea transcriptome.</title>
        <authorList>
            <person name="Ikhwanuddin M."/>
        </authorList>
    </citation>
    <scope>NUCLEOTIDE SEQUENCE</scope>
</reference>
<keyword evidence="1" id="KW-0862">Zinc</keyword>
<evidence type="ECO:0000256" key="2">
    <source>
        <dbReference type="SAM" id="MobiDB-lite"/>
    </source>
</evidence>
<proteinExistence type="predicted"/>
<dbReference type="InterPro" id="IPR013087">
    <property type="entry name" value="Znf_C2H2_type"/>
</dbReference>